<keyword evidence="4" id="KW-1185">Reference proteome</keyword>
<dbReference type="PANTHER" id="PTHR40370:SF1">
    <property type="entry name" value="DUF3074 DOMAIN-CONTAINING PROTEIN"/>
    <property type="match status" value="1"/>
</dbReference>
<gene>
    <name evidence="3" type="ORF">KVT40_008570</name>
</gene>
<evidence type="ECO:0000256" key="1">
    <source>
        <dbReference type="SAM" id="MobiDB-lite"/>
    </source>
</evidence>
<reference evidence="3" key="1">
    <citation type="submission" date="2021-07" db="EMBL/GenBank/DDBJ databases">
        <title>Elsinoe batatas strain:CRI-CJ2 Genome sequencing and assembly.</title>
        <authorList>
            <person name="Huang L."/>
        </authorList>
    </citation>
    <scope>NUCLEOTIDE SEQUENCE</scope>
    <source>
        <strain evidence="3">CRI-CJ2</strain>
    </source>
</reference>
<dbReference type="Pfam" id="PF11274">
    <property type="entry name" value="DUF3074"/>
    <property type="match status" value="1"/>
</dbReference>
<protein>
    <recommendedName>
        <fullName evidence="2">DUF3074 domain-containing protein</fullName>
    </recommendedName>
</protein>
<evidence type="ECO:0000259" key="2">
    <source>
        <dbReference type="Pfam" id="PF11274"/>
    </source>
</evidence>
<name>A0A8K0PFI4_9PEZI</name>
<dbReference type="OrthoDB" id="6423603at2759"/>
<feature type="region of interest" description="Disordered" evidence="1">
    <location>
        <begin position="1"/>
        <end position="21"/>
    </location>
</feature>
<dbReference type="EMBL" id="JAESVG020000010">
    <property type="protein sequence ID" value="KAG8623594.1"/>
    <property type="molecule type" value="Genomic_DNA"/>
</dbReference>
<organism evidence="3 4">
    <name type="scientific">Elsinoe batatas</name>
    <dbReference type="NCBI Taxonomy" id="2601811"/>
    <lineage>
        <taxon>Eukaryota</taxon>
        <taxon>Fungi</taxon>
        <taxon>Dikarya</taxon>
        <taxon>Ascomycota</taxon>
        <taxon>Pezizomycotina</taxon>
        <taxon>Dothideomycetes</taxon>
        <taxon>Dothideomycetidae</taxon>
        <taxon>Myriangiales</taxon>
        <taxon>Elsinoaceae</taxon>
        <taxon>Elsinoe</taxon>
    </lineage>
</organism>
<comment type="caution">
    <text evidence="3">The sequence shown here is derived from an EMBL/GenBank/DDBJ whole genome shotgun (WGS) entry which is preliminary data.</text>
</comment>
<proteinExistence type="predicted"/>
<dbReference type="Proteomes" id="UP000809789">
    <property type="component" value="Unassembled WGS sequence"/>
</dbReference>
<evidence type="ECO:0000313" key="3">
    <source>
        <dbReference type="EMBL" id="KAG8623594.1"/>
    </source>
</evidence>
<accession>A0A8K0PFI4</accession>
<feature type="domain" description="DUF3074" evidence="2">
    <location>
        <begin position="125"/>
        <end position="316"/>
    </location>
</feature>
<evidence type="ECO:0000313" key="4">
    <source>
        <dbReference type="Proteomes" id="UP000809789"/>
    </source>
</evidence>
<sequence>MPFIESKRWSSTNYRTDNPPVAHPRLGLRLRLRRLSPYELPQHADLAEHQGKTKPADPRAFAREVLDEAEGFATEYWPKNFKVKSSSKSSPPSKANVELVAYDIDVDDMPPEVRGGAISGVAESWFGRSSVHENKAERGSADWSEFETFLLDDHSEHEKDYTPAVYDAHKVMDWGRTTLEGIDGWEKVEMAVFEMCHSLPSPLNNRVFSVLVVKGRSTRSPLSFVTAQIPVDISRVPVALYSTGRNREEGKGEQKKVVTPGIYVSVERAELLDDGSKVKWQMATASDAKGVLPMWAQKLGVPGAVVKDVGLFMDWVSLRRENLTWT</sequence>
<dbReference type="PANTHER" id="PTHR40370">
    <property type="entry name" value="EXPRESSED PROTEIN"/>
    <property type="match status" value="1"/>
</dbReference>
<dbReference type="InterPro" id="IPR024500">
    <property type="entry name" value="DUF3074"/>
</dbReference>
<dbReference type="AlphaFoldDB" id="A0A8K0PFI4"/>